<dbReference type="InterPro" id="IPR001126">
    <property type="entry name" value="UmuC"/>
</dbReference>
<evidence type="ECO:0000256" key="3">
    <source>
        <dbReference type="ARBA" id="ARBA00023199"/>
    </source>
</evidence>
<keyword evidence="4" id="KW-0234">DNA repair</keyword>
<dbReference type="InterPro" id="IPR050116">
    <property type="entry name" value="DNA_polymerase-Y"/>
</dbReference>
<dbReference type="Gene3D" id="3.30.70.270">
    <property type="match status" value="1"/>
</dbReference>
<dbReference type="Proteomes" id="UP000194857">
    <property type="component" value="Unassembled WGS sequence"/>
</dbReference>
<dbReference type="SUPFAM" id="SSF56672">
    <property type="entry name" value="DNA/RNA polymerases"/>
    <property type="match status" value="1"/>
</dbReference>
<dbReference type="AlphaFoldDB" id="A0A241XT66"/>
<comment type="similarity">
    <text evidence="1">Belongs to the DNA polymerase type-Y family.</text>
</comment>
<dbReference type="InterPro" id="IPR017961">
    <property type="entry name" value="DNA_pol_Y-fam_little_finger"/>
</dbReference>
<evidence type="ECO:0000256" key="2">
    <source>
        <dbReference type="ARBA" id="ARBA00022763"/>
    </source>
</evidence>
<evidence type="ECO:0000256" key="5">
    <source>
        <dbReference type="ARBA" id="ARBA00023236"/>
    </source>
</evidence>
<keyword evidence="3" id="KW-0741">SOS mutagenesis</keyword>
<dbReference type="GO" id="GO:0003684">
    <property type="term" value="F:damaged DNA binding"/>
    <property type="evidence" value="ECO:0007669"/>
    <property type="project" value="InterPro"/>
</dbReference>
<dbReference type="PROSITE" id="PS50173">
    <property type="entry name" value="UMUC"/>
    <property type="match status" value="1"/>
</dbReference>
<dbReference type="RefSeq" id="WP_065327779.1">
    <property type="nucleotide sequence ID" value="NZ_NFFZ01000004.1"/>
</dbReference>
<dbReference type="Pfam" id="PF00817">
    <property type="entry name" value="IMS"/>
    <property type="match status" value="1"/>
</dbReference>
<accession>A0A241XT66</accession>
<dbReference type="GO" id="GO:0006281">
    <property type="term" value="P:DNA repair"/>
    <property type="evidence" value="ECO:0007669"/>
    <property type="project" value="UniProtKB-KW"/>
</dbReference>
<evidence type="ECO:0000256" key="4">
    <source>
        <dbReference type="ARBA" id="ARBA00023204"/>
    </source>
</evidence>
<dbReference type="Gene3D" id="1.10.150.20">
    <property type="entry name" value="5' to 3' exonuclease, C-terminal subdomain"/>
    <property type="match status" value="1"/>
</dbReference>
<dbReference type="EMBL" id="NFFZ01000004">
    <property type="protein sequence ID" value="OTI63278.1"/>
    <property type="molecule type" value="Genomic_DNA"/>
</dbReference>
<feature type="domain" description="UmuC" evidence="6">
    <location>
        <begin position="7"/>
        <end position="190"/>
    </location>
</feature>
<evidence type="ECO:0000259" key="6">
    <source>
        <dbReference type="PROSITE" id="PS50173"/>
    </source>
</evidence>
<dbReference type="InterPro" id="IPR025188">
    <property type="entry name" value="DUF4113"/>
</dbReference>
<sequence>MNGRPAYVLFDANNFYYSVESVWRPELLHRPVVVAGSNDGCVISRSEEAKALGIKVGDPAHHVRNFFWREGVTVCSANFALYGDMSSRMMRTLSSVVPKLAVYSIDEGFAICDGMSDEQLHSMTLEAGLRVKQWCGLGTGAGIGPTLTLAKLASYAAKRVTRSSLCNLMGADDRLSLLRLTPVSEVWGIGPSVTKKLLALGIKTAAEFAAAPRHVLEREFPVTVIRTQLELNGICAISLDDPGTPRQMINVSRSFGVPVTSVAELANALVSFVSSAATKLRRQQCTTSFMRVYAQSSPFSTRAAPYAKTVTVKFRSPLDDSRVLASLVSEAAASVFRSGVEFSKAGVCLMGIAPNGAMTQGELFGQSSAVSSDVMSALDGINGKFGRGTIAVASEFSGKRWRGKSEDTSPAFSTKLADLKTVY</sequence>
<organism evidence="7 8">
    <name type="scientific">Pseudomonas aeruginosa</name>
    <dbReference type="NCBI Taxonomy" id="287"/>
    <lineage>
        <taxon>Bacteria</taxon>
        <taxon>Pseudomonadati</taxon>
        <taxon>Pseudomonadota</taxon>
        <taxon>Gammaproteobacteria</taxon>
        <taxon>Pseudomonadales</taxon>
        <taxon>Pseudomonadaceae</taxon>
        <taxon>Pseudomonas</taxon>
    </lineage>
</organism>
<dbReference type="GO" id="GO:0003887">
    <property type="term" value="F:DNA-directed DNA polymerase activity"/>
    <property type="evidence" value="ECO:0007669"/>
    <property type="project" value="TreeGrafter"/>
</dbReference>
<evidence type="ECO:0000256" key="1">
    <source>
        <dbReference type="ARBA" id="ARBA00010945"/>
    </source>
</evidence>
<dbReference type="GO" id="GO:0005829">
    <property type="term" value="C:cytosol"/>
    <property type="evidence" value="ECO:0007669"/>
    <property type="project" value="TreeGrafter"/>
</dbReference>
<reference evidence="7 8" key="1">
    <citation type="submission" date="2017-05" db="EMBL/GenBank/DDBJ databases">
        <authorList>
            <person name="Song R."/>
            <person name="Chenine A.L."/>
            <person name="Ruprecht R.M."/>
        </authorList>
    </citation>
    <scope>NUCLEOTIDE SEQUENCE [LARGE SCALE GENOMIC DNA]</scope>
    <source>
        <strain evidence="7 8">S567_C10_BS</strain>
    </source>
</reference>
<proteinExistence type="inferred from homology"/>
<protein>
    <submittedName>
        <fullName evidence="7">Ultraviolet light resistance protein B</fullName>
    </submittedName>
</protein>
<dbReference type="GO" id="GO:0009432">
    <property type="term" value="P:SOS response"/>
    <property type="evidence" value="ECO:0007669"/>
    <property type="project" value="UniProtKB-KW"/>
</dbReference>
<evidence type="ECO:0000313" key="7">
    <source>
        <dbReference type="EMBL" id="OTI63278.1"/>
    </source>
</evidence>
<dbReference type="Pfam" id="PF11799">
    <property type="entry name" value="IMS_C"/>
    <property type="match status" value="1"/>
</dbReference>
<dbReference type="InterPro" id="IPR043128">
    <property type="entry name" value="Rev_trsase/Diguanyl_cyclase"/>
</dbReference>
<gene>
    <name evidence="7" type="ORF">CAZ10_10640</name>
</gene>
<comment type="caution">
    <text evidence="7">The sequence shown here is derived from an EMBL/GenBank/DDBJ whole genome shotgun (WGS) entry which is preliminary data.</text>
</comment>
<dbReference type="CDD" id="cd01700">
    <property type="entry name" value="PolY_Pol_V_umuC"/>
    <property type="match status" value="1"/>
</dbReference>
<keyword evidence="2" id="KW-0227">DNA damage</keyword>
<dbReference type="Pfam" id="PF13438">
    <property type="entry name" value="DUF4113"/>
    <property type="match status" value="1"/>
</dbReference>
<evidence type="ECO:0000313" key="8">
    <source>
        <dbReference type="Proteomes" id="UP000194857"/>
    </source>
</evidence>
<keyword evidence="5" id="KW-0742">SOS response</keyword>
<name>A0A241XT66_PSEAI</name>
<dbReference type="InterPro" id="IPR043502">
    <property type="entry name" value="DNA/RNA_pol_sf"/>
</dbReference>
<dbReference type="PANTHER" id="PTHR11076:SF34">
    <property type="entry name" value="PROTEIN UMUC"/>
    <property type="match status" value="1"/>
</dbReference>
<dbReference type="GO" id="GO:0042276">
    <property type="term" value="P:error-prone translesion synthesis"/>
    <property type="evidence" value="ECO:0007669"/>
    <property type="project" value="TreeGrafter"/>
</dbReference>
<dbReference type="PANTHER" id="PTHR11076">
    <property type="entry name" value="DNA REPAIR POLYMERASE UMUC / TRANSFERASE FAMILY MEMBER"/>
    <property type="match status" value="1"/>
</dbReference>
<dbReference type="Gene3D" id="3.40.1170.60">
    <property type="match status" value="1"/>
</dbReference>